<dbReference type="InterPro" id="IPR018705">
    <property type="entry name" value="DUF2134_membrane"/>
</dbReference>
<dbReference type="AlphaFoldDB" id="A0A1X0ZPJ7"/>
<organism evidence="2 3">
    <name type="scientific">Pseudomonas putida</name>
    <name type="common">Arthrobacter siderocapsulatus</name>
    <dbReference type="NCBI Taxonomy" id="303"/>
    <lineage>
        <taxon>Bacteria</taxon>
        <taxon>Pseudomonadati</taxon>
        <taxon>Pseudomonadota</taxon>
        <taxon>Gammaproteobacteria</taxon>
        <taxon>Pseudomonadales</taxon>
        <taxon>Pseudomonadaceae</taxon>
        <taxon>Pseudomonas</taxon>
    </lineage>
</organism>
<protein>
    <recommendedName>
        <fullName evidence="1">DUF2134 domain-containing protein</fullName>
    </recommendedName>
</protein>
<reference evidence="2 3" key="1">
    <citation type="submission" date="2017-04" db="EMBL/GenBank/DDBJ databases">
        <title>Presence of VIM-2 positive Pseudomonas species in chickens and their surrounding environment.</title>
        <authorList>
            <person name="Zhang R."/>
        </authorList>
    </citation>
    <scope>NUCLEOTIDE SEQUENCE [LARGE SCALE GENOMIC DNA]</scope>
    <source>
        <strain evidence="2 3">DZ-C18</strain>
    </source>
</reference>
<proteinExistence type="predicted"/>
<gene>
    <name evidence="2" type="ORF">B7H17_22175</name>
</gene>
<comment type="caution">
    <text evidence="2">The sequence shown here is derived from an EMBL/GenBank/DDBJ whole genome shotgun (WGS) entry which is preliminary data.</text>
</comment>
<evidence type="ECO:0000313" key="2">
    <source>
        <dbReference type="EMBL" id="ORL60531.1"/>
    </source>
</evidence>
<accession>A0A1X0ZPJ7</accession>
<name>A0A1X0ZPJ7_PSEPU</name>
<evidence type="ECO:0000313" key="3">
    <source>
        <dbReference type="Proteomes" id="UP000193675"/>
    </source>
</evidence>
<dbReference type="Proteomes" id="UP000193675">
    <property type="component" value="Unassembled WGS sequence"/>
</dbReference>
<evidence type="ECO:0000259" key="1">
    <source>
        <dbReference type="Pfam" id="PF09977"/>
    </source>
</evidence>
<feature type="domain" description="DUF2134" evidence="1">
    <location>
        <begin position="42"/>
        <end position="115"/>
    </location>
</feature>
<sequence>MAALTLGLALLFMLLVVDSGRLYLEQRKLQRIADMAALEAAGQNAVCTGTGPQATTIARTAATRNGHDAGNPLVASCGYVQTGADQLRAFTVDASRNEAIKVEVRKTVPTSVAGGVYSLVKNSDLSMNTILGASAVAARLGEPQAMLSIKTTLASVDSNQSILLNSLLRELGSTVQLDVLSWNNIAGPKINLLQYFKQAILEIDSNIGSPQELLNTNAKMSKLLKAAVKIMQQNGELISITDDMNDMAESLDHLYVKLGDTLAIQNGTSQAGLDTNVQVLQLLQSMLMASDGARAAVLNLSSGIPGLINANVRVQIVEPPQFSAVGNPETDEIKVHTAQARALISLDLPILNTIAGLVNAVAGLASPLTSAINSLLHLNLLDALQGLTCILSQCKYTDIRIVENLVSLDIGIEVAKAGSNVTDYRCRPSKSLTALTSDSAAIVSIGKFKDPAAFFNQGSVTLTPLPLIDIGIKTCGPLGMNCTRKAFAAGGIGLKLKAPILESQTAPLTFTGNLQLPKIGDTTYYLSTAIKDPIASLSNTTTGLQLQAFEPTVDSGLGDALTLTAGILDAVRTIVEPIIKGLLSPLIDPLVNALLKVLGIDLAKAEVGANLTCSSGHAQLVL</sequence>
<dbReference type="EMBL" id="NBWC01000038">
    <property type="protein sequence ID" value="ORL60531.1"/>
    <property type="molecule type" value="Genomic_DNA"/>
</dbReference>
<dbReference type="Pfam" id="PF09977">
    <property type="entry name" value="Tad_C"/>
    <property type="match status" value="1"/>
</dbReference>
<dbReference type="OrthoDB" id="5720484at2"/>